<evidence type="ECO:0000313" key="1">
    <source>
        <dbReference type="EMBL" id="ANQ14798.1"/>
    </source>
</evidence>
<accession>A0AAN1CY51</accession>
<keyword evidence="2" id="KW-1185">Reference proteome</keyword>
<proteinExistence type="predicted"/>
<dbReference type="Proteomes" id="UP000092741">
    <property type="component" value="Chromosome 2"/>
</dbReference>
<gene>
    <name evidence="1" type="ORF">BA890_18850</name>
</gene>
<dbReference type="EMBL" id="CP016346">
    <property type="protein sequence ID" value="ANQ14798.1"/>
    <property type="molecule type" value="Genomic_DNA"/>
</dbReference>
<dbReference type="Pfam" id="PF10364">
    <property type="entry name" value="NKWYS"/>
    <property type="match status" value="1"/>
</dbReference>
<protein>
    <submittedName>
        <fullName evidence="1">Capsular biosynthesis protein</fullName>
    </submittedName>
</protein>
<dbReference type="InterPro" id="IPR018831">
    <property type="entry name" value="Uncharacterised_NKWYS"/>
</dbReference>
<dbReference type="GeneID" id="70914133"/>
<name>A0AAN1CY51_VIBNA</name>
<sequence>MSTNTPTKQVSWYQTLKRQEQPVLIYQMGKVGSSALEKSIEGSIHLHDLMSISASKQISPVRAQLYKPKTNYVKRLLKRAIMINMLKRKQHVRIISLVREPIGRNISMLFQSLPFWVADKYLKDDSAVRSERPQLLHEAFEEHVNHHYPLEWFDNEIKALTGIDVFIHPFDHELGYQTYQKGNFSLMVIRTDKLDQSQQAISEFLQQDIQVTHDNQSENKWYSPLATEFKSSYQLKPEFVEDMLSSKLAMHFFTSSEIDNIKNKYTQKQLGR</sequence>
<organism evidence="1 2">
    <name type="scientific">Vibrio natriegens NBRC 15636 = ATCC 14048 = DSM 759</name>
    <dbReference type="NCBI Taxonomy" id="1219067"/>
    <lineage>
        <taxon>Bacteria</taxon>
        <taxon>Pseudomonadati</taxon>
        <taxon>Pseudomonadota</taxon>
        <taxon>Gammaproteobacteria</taxon>
        <taxon>Vibrionales</taxon>
        <taxon>Vibrionaceae</taxon>
        <taxon>Vibrio</taxon>
    </lineage>
</organism>
<reference evidence="1 2" key="1">
    <citation type="submission" date="2016-07" db="EMBL/GenBank/DDBJ databases">
        <title>Developing Vibrio natriegens as a novel, fast-growing host for biotechnology.</title>
        <authorList>
            <person name="Weinstock M.T."/>
            <person name="Hesek E.D."/>
            <person name="Wilson C.M."/>
            <person name="Gibson D.G."/>
        </authorList>
    </citation>
    <scope>NUCLEOTIDE SEQUENCE [LARGE SCALE GENOMIC DNA]</scope>
    <source>
        <strain evidence="1 2">ATCC 14048</strain>
    </source>
</reference>
<dbReference type="KEGG" id="vna:PN96_15000"/>
<dbReference type="SUPFAM" id="SSF52540">
    <property type="entry name" value="P-loop containing nucleoside triphosphate hydrolases"/>
    <property type="match status" value="1"/>
</dbReference>
<dbReference type="AlphaFoldDB" id="A0AAN1CY51"/>
<dbReference type="RefSeq" id="WP_020335425.1">
    <property type="nucleotide sequence ID" value="NZ_ATFJ01000036.1"/>
</dbReference>
<dbReference type="InterPro" id="IPR027417">
    <property type="entry name" value="P-loop_NTPase"/>
</dbReference>
<evidence type="ECO:0000313" key="2">
    <source>
        <dbReference type="Proteomes" id="UP000092741"/>
    </source>
</evidence>